<sequence length="157" mass="17252">MSFLLGTPEMDAALLVGSHQCRVEGQNHLPECTFQPPLDAAQDKFGFLGSRWAWLGHVQALIHQHPQVLLLGATLHLFIPTQPVLILGDALTQVWHLVLGLVKSHEIPMGPLLKPVQIPLDGILSFRYVNSTTQLCVIDKVAEGALNPLSFMKINNP</sequence>
<organism evidence="1 2">
    <name type="scientific">Hirundo rustica rustica</name>
    <dbReference type="NCBI Taxonomy" id="333673"/>
    <lineage>
        <taxon>Eukaryota</taxon>
        <taxon>Metazoa</taxon>
        <taxon>Chordata</taxon>
        <taxon>Craniata</taxon>
        <taxon>Vertebrata</taxon>
        <taxon>Euteleostomi</taxon>
        <taxon>Archelosauria</taxon>
        <taxon>Archosauria</taxon>
        <taxon>Dinosauria</taxon>
        <taxon>Saurischia</taxon>
        <taxon>Theropoda</taxon>
        <taxon>Coelurosauria</taxon>
        <taxon>Aves</taxon>
        <taxon>Neognathae</taxon>
        <taxon>Neoaves</taxon>
        <taxon>Telluraves</taxon>
        <taxon>Australaves</taxon>
        <taxon>Passeriformes</taxon>
        <taxon>Sylvioidea</taxon>
        <taxon>Hirundinidae</taxon>
        <taxon>Hirundo</taxon>
    </lineage>
</organism>
<dbReference type="OrthoDB" id="9218575at2759"/>
<dbReference type="AlphaFoldDB" id="A0A3M0K0D5"/>
<keyword evidence="2" id="KW-1185">Reference proteome</keyword>
<protein>
    <submittedName>
        <fullName evidence="1">Uncharacterized protein</fullName>
    </submittedName>
</protein>
<proteinExistence type="predicted"/>
<evidence type="ECO:0000313" key="1">
    <source>
        <dbReference type="EMBL" id="RMC06606.1"/>
    </source>
</evidence>
<reference evidence="1 2" key="1">
    <citation type="submission" date="2018-07" db="EMBL/GenBank/DDBJ databases">
        <title>A high quality draft genome assembly of the barn swallow (H. rustica rustica).</title>
        <authorList>
            <person name="Formenti G."/>
            <person name="Chiara M."/>
            <person name="Poveda L."/>
            <person name="Francoijs K.-J."/>
            <person name="Bonisoli-Alquati A."/>
            <person name="Canova L."/>
            <person name="Gianfranceschi L."/>
            <person name="Horner D.S."/>
            <person name="Saino N."/>
        </authorList>
    </citation>
    <scope>NUCLEOTIDE SEQUENCE [LARGE SCALE GENOMIC DNA]</scope>
    <source>
        <strain evidence="1">Chelidonia</strain>
        <tissue evidence="1">Blood</tissue>
    </source>
</reference>
<dbReference type="EMBL" id="QRBI01000120">
    <property type="protein sequence ID" value="RMC06606.1"/>
    <property type="molecule type" value="Genomic_DNA"/>
</dbReference>
<comment type="caution">
    <text evidence="1">The sequence shown here is derived from an EMBL/GenBank/DDBJ whole genome shotgun (WGS) entry which is preliminary data.</text>
</comment>
<dbReference type="Proteomes" id="UP000269221">
    <property type="component" value="Unassembled WGS sequence"/>
</dbReference>
<name>A0A3M0K0D5_HIRRU</name>
<evidence type="ECO:0000313" key="2">
    <source>
        <dbReference type="Proteomes" id="UP000269221"/>
    </source>
</evidence>
<accession>A0A3M0K0D5</accession>
<gene>
    <name evidence="1" type="ORF">DUI87_16043</name>
</gene>